<dbReference type="AlphaFoldDB" id="A0A1H2SF08"/>
<evidence type="ECO:0000313" key="2">
    <source>
        <dbReference type="Proteomes" id="UP000199592"/>
    </source>
</evidence>
<dbReference type="EMBL" id="FNMY01000001">
    <property type="protein sequence ID" value="SDW30273.1"/>
    <property type="molecule type" value="Genomic_DNA"/>
</dbReference>
<name>A0A1H2SF08_9FLAO</name>
<reference evidence="2" key="1">
    <citation type="submission" date="2016-10" db="EMBL/GenBank/DDBJ databases">
        <authorList>
            <person name="Varghese N."/>
            <person name="Submissions S."/>
        </authorList>
    </citation>
    <scope>NUCLEOTIDE SEQUENCE [LARGE SCALE GENOMIC DNA]</scope>
    <source>
        <strain evidence="2">DSM 25030</strain>
    </source>
</reference>
<dbReference type="OrthoDB" id="827641at2"/>
<sequence>MFEAIRNHTLTKFFWALLGLYFLNSSVDTPDAYPDYIPEDLSYNDQESILEFVVEKMLGYEEAFEEHDEPDSEEHNKKNNGKINFFVDAHNESNSQNFNLVSKRNNFDYASAFLANGFLNIDTPPPKV</sequence>
<proteinExistence type="predicted"/>
<accession>A0A1H2SF08</accession>
<evidence type="ECO:0000313" key="1">
    <source>
        <dbReference type="EMBL" id="SDW30273.1"/>
    </source>
</evidence>
<dbReference type="Proteomes" id="UP000199592">
    <property type="component" value="Unassembled WGS sequence"/>
</dbReference>
<keyword evidence="2" id="KW-1185">Reference proteome</keyword>
<gene>
    <name evidence="1" type="ORF">SAMN04487892_1069</name>
</gene>
<organism evidence="1 2">
    <name type="scientific">Flagellimonas zhangzhouensis</name>
    <dbReference type="NCBI Taxonomy" id="1073328"/>
    <lineage>
        <taxon>Bacteria</taxon>
        <taxon>Pseudomonadati</taxon>
        <taxon>Bacteroidota</taxon>
        <taxon>Flavobacteriia</taxon>
        <taxon>Flavobacteriales</taxon>
        <taxon>Flavobacteriaceae</taxon>
        <taxon>Flagellimonas</taxon>
    </lineage>
</organism>
<dbReference type="RefSeq" id="WP_090296278.1">
    <property type="nucleotide sequence ID" value="NZ_FNKI01000002.1"/>
</dbReference>
<protein>
    <submittedName>
        <fullName evidence="1">Uncharacterized protein</fullName>
    </submittedName>
</protein>